<dbReference type="GO" id="GO:0005789">
    <property type="term" value="C:endoplasmic reticulum membrane"/>
    <property type="evidence" value="ECO:0007669"/>
    <property type="project" value="UniProtKB-SubCell"/>
</dbReference>
<organism evidence="11">
    <name type="scientific">Notodromas monacha</name>
    <dbReference type="NCBI Taxonomy" id="399045"/>
    <lineage>
        <taxon>Eukaryota</taxon>
        <taxon>Metazoa</taxon>
        <taxon>Ecdysozoa</taxon>
        <taxon>Arthropoda</taxon>
        <taxon>Crustacea</taxon>
        <taxon>Oligostraca</taxon>
        <taxon>Ostracoda</taxon>
        <taxon>Podocopa</taxon>
        <taxon>Podocopida</taxon>
        <taxon>Cypridocopina</taxon>
        <taxon>Cypridoidea</taxon>
        <taxon>Cyprididae</taxon>
        <taxon>Notodromas</taxon>
    </lineage>
</organism>
<evidence type="ECO:0000256" key="3">
    <source>
        <dbReference type="ARBA" id="ARBA00017951"/>
    </source>
</evidence>
<evidence type="ECO:0000256" key="7">
    <source>
        <dbReference type="ARBA" id="ARBA00023136"/>
    </source>
</evidence>
<dbReference type="InterPro" id="IPR028945">
    <property type="entry name" value="Get1"/>
</dbReference>
<keyword evidence="4" id="KW-0812">Transmembrane</keyword>
<evidence type="ECO:0000256" key="2">
    <source>
        <dbReference type="ARBA" id="ARBA00010799"/>
    </source>
</evidence>
<comment type="subcellular location">
    <subcellularLocation>
        <location evidence="1">Endoplasmic reticulum membrane</location>
        <topology evidence="1">Multi-pass membrane protein</topology>
    </subcellularLocation>
</comment>
<feature type="chain" id="PRO_5036210148" description="Guided entry of tail-anchored proteins factor 1" evidence="10">
    <location>
        <begin position="18"/>
        <end position="182"/>
    </location>
</feature>
<dbReference type="Proteomes" id="UP000678499">
    <property type="component" value="Unassembled WGS sequence"/>
</dbReference>
<dbReference type="AlphaFoldDB" id="A0A7R9BKH8"/>
<keyword evidence="10" id="KW-0732">Signal</keyword>
<evidence type="ECO:0000256" key="4">
    <source>
        <dbReference type="ARBA" id="ARBA00022692"/>
    </source>
</evidence>
<dbReference type="GO" id="GO:0071816">
    <property type="term" value="P:tail-anchored membrane protein insertion into ER membrane"/>
    <property type="evidence" value="ECO:0007669"/>
    <property type="project" value="InterPro"/>
</dbReference>
<keyword evidence="12" id="KW-1185">Reference proteome</keyword>
<evidence type="ECO:0000256" key="1">
    <source>
        <dbReference type="ARBA" id="ARBA00004477"/>
    </source>
</evidence>
<accession>A0A7R9BKH8</accession>
<protein>
    <recommendedName>
        <fullName evidence="3">Guided entry of tail-anchored proteins factor 1</fullName>
    </recommendedName>
    <alternativeName>
        <fullName evidence="8">Tail-anchored protein insertion receptor WRB</fullName>
    </alternativeName>
    <alternativeName>
        <fullName evidence="9">Tryptophan-rich basic protein</fullName>
    </alternativeName>
</protein>
<comment type="similarity">
    <text evidence="2">Belongs to the WRB/GET1 family.</text>
</comment>
<keyword evidence="7" id="KW-0472">Membrane</keyword>
<proteinExistence type="inferred from homology"/>
<evidence type="ECO:0000256" key="9">
    <source>
        <dbReference type="ARBA" id="ARBA00033006"/>
    </source>
</evidence>
<dbReference type="PANTHER" id="PTHR42650:SF1">
    <property type="entry name" value="GUIDED ENTRY OF TAIL-ANCHORED PROTEINS FACTOR 1"/>
    <property type="match status" value="1"/>
</dbReference>
<dbReference type="EMBL" id="OA882497">
    <property type="protein sequence ID" value="CAD7275684.1"/>
    <property type="molecule type" value="Genomic_DNA"/>
</dbReference>
<name>A0A7R9BKH8_9CRUS</name>
<evidence type="ECO:0000313" key="12">
    <source>
        <dbReference type="Proteomes" id="UP000678499"/>
    </source>
</evidence>
<dbReference type="PANTHER" id="PTHR42650">
    <property type="entry name" value="TAIL-ANCHORED PROTEIN INSERTION RECEPTOR WRB"/>
    <property type="match status" value="1"/>
</dbReference>
<evidence type="ECO:0000256" key="6">
    <source>
        <dbReference type="ARBA" id="ARBA00022989"/>
    </source>
</evidence>
<dbReference type="GO" id="GO:0043529">
    <property type="term" value="C:GET complex"/>
    <property type="evidence" value="ECO:0007669"/>
    <property type="project" value="TreeGrafter"/>
</dbReference>
<evidence type="ECO:0000256" key="5">
    <source>
        <dbReference type="ARBA" id="ARBA00022824"/>
    </source>
</evidence>
<dbReference type="GO" id="GO:0043495">
    <property type="term" value="F:protein-membrane adaptor activity"/>
    <property type="evidence" value="ECO:0007669"/>
    <property type="project" value="TreeGrafter"/>
</dbReference>
<evidence type="ECO:0000313" key="11">
    <source>
        <dbReference type="EMBL" id="CAD7275684.1"/>
    </source>
</evidence>
<keyword evidence="5" id="KW-0256">Endoplasmic reticulum</keyword>
<dbReference type="Gene3D" id="1.10.287.660">
    <property type="entry name" value="Helix hairpin bin"/>
    <property type="match status" value="1"/>
</dbReference>
<evidence type="ECO:0000256" key="10">
    <source>
        <dbReference type="SAM" id="SignalP"/>
    </source>
</evidence>
<evidence type="ECO:0000256" key="8">
    <source>
        <dbReference type="ARBA" id="ARBA00032437"/>
    </source>
</evidence>
<dbReference type="Pfam" id="PF04420">
    <property type="entry name" value="CHD5"/>
    <property type="match status" value="1"/>
</dbReference>
<dbReference type="InterPro" id="IPR029012">
    <property type="entry name" value="Helix_hairpin_bin_sf"/>
</dbReference>
<feature type="signal peptide" evidence="10">
    <location>
        <begin position="1"/>
        <end position="17"/>
    </location>
</feature>
<reference evidence="11" key="1">
    <citation type="submission" date="2020-11" db="EMBL/GenBank/DDBJ databases">
        <authorList>
            <person name="Tran Van P."/>
        </authorList>
    </citation>
    <scope>NUCLEOTIDE SEQUENCE</scope>
</reference>
<sequence length="182" mass="20127">MLLLLVTLAVLLSSCVSFFVTLICNKLNGRSHEEVALINELKDLREAAASISAVDEFAKYARAQRGITKANDKLNALASERSGSQLKRRVVLNIGFKALLVSFPFNEDEVLNLWSPFGENFPGAPCGCHRKIKGYDNRQSNGMEDVGPRRGELLLHSRQNTDIIFPEIVVLAPQLPPNVPEL</sequence>
<dbReference type="OrthoDB" id="69461at2759"/>
<dbReference type="EMBL" id="CAJPEX010000460">
    <property type="protein sequence ID" value="CAG0915836.1"/>
    <property type="molecule type" value="Genomic_DNA"/>
</dbReference>
<gene>
    <name evidence="11" type="ORF">NMOB1V02_LOCUS3473</name>
</gene>
<keyword evidence="6" id="KW-1133">Transmembrane helix</keyword>